<name>A0ABS6WMS9_9HYPH</name>
<protein>
    <submittedName>
        <fullName evidence="6">2-hydroxyacid dehydrogenase</fullName>
    </submittedName>
</protein>
<evidence type="ECO:0000256" key="2">
    <source>
        <dbReference type="ARBA" id="ARBA00023027"/>
    </source>
</evidence>
<dbReference type="Pfam" id="PF00389">
    <property type="entry name" value="2-Hacid_dh"/>
    <property type="match status" value="1"/>
</dbReference>
<gene>
    <name evidence="6" type="ORF">KY465_03670</name>
</gene>
<dbReference type="PANTHER" id="PTHR10996">
    <property type="entry name" value="2-HYDROXYACID DEHYDROGENASE-RELATED"/>
    <property type="match status" value="1"/>
</dbReference>
<dbReference type="InterPro" id="IPR006139">
    <property type="entry name" value="D-isomer_2_OHA_DH_cat_dom"/>
</dbReference>
<organism evidence="6 7">
    <name type="scientific">Pseudohoeflea coraliihabitans</name>
    <dbReference type="NCBI Taxonomy" id="2860393"/>
    <lineage>
        <taxon>Bacteria</taxon>
        <taxon>Pseudomonadati</taxon>
        <taxon>Pseudomonadota</taxon>
        <taxon>Alphaproteobacteria</taxon>
        <taxon>Hyphomicrobiales</taxon>
        <taxon>Rhizobiaceae</taxon>
        <taxon>Pseudohoeflea</taxon>
    </lineage>
</organism>
<dbReference type="RefSeq" id="WP_219200022.1">
    <property type="nucleotide sequence ID" value="NZ_JAHWQX010000001.1"/>
</dbReference>
<feature type="domain" description="D-isomer specific 2-hydroxyacid dehydrogenase NAD-binding" evidence="5">
    <location>
        <begin position="108"/>
        <end position="282"/>
    </location>
</feature>
<keyword evidence="1 3" id="KW-0560">Oxidoreductase</keyword>
<keyword evidence="7" id="KW-1185">Reference proteome</keyword>
<dbReference type="InterPro" id="IPR006140">
    <property type="entry name" value="D-isomer_DH_NAD-bd"/>
</dbReference>
<evidence type="ECO:0000259" key="5">
    <source>
        <dbReference type="Pfam" id="PF02826"/>
    </source>
</evidence>
<comment type="caution">
    <text evidence="6">The sequence shown here is derived from an EMBL/GenBank/DDBJ whole genome shotgun (WGS) entry which is preliminary data.</text>
</comment>
<dbReference type="InterPro" id="IPR029752">
    <property type="entry name" value="D-isomer_DH_CS1"/>
</dbReference>
<evidence type="ECO:0000256" key="1">
    <source>
        <dbReference type="ARBA" id="ARBA00023002"/>
    </source>
</evidence>
<dbReference type="InterPro" id="IPR050223">
    <property type="entry name" value="D-isomer_2-hydroxyacid_DH"/>
</dbReference>
<dbReference type="Pfam" id="PF02826">
    <property type="entry name" value="2-Hacid_dh_C"/>
    <property type="match status" value="1"/>
</dbReference>
<comment type="similarity">
    <text evidence="3">Belongs to the D-isomer specific 2-hydroxyacid dehydrogenase family.</text>
</comment>
<dbReference type="PANTHER" id="PTHR10996:SF178">
    <property type="entry name" value="2-HYDROXYACID DEHYDROGENASE YGL185C-RELATED"/>
    <property type="match status" value="1"/>
</dbReference>
<keyword evidence="2" id="KW-0520">NAD</keyword>
<accession>A0ABS6WMS9</accession>
<dbReference type="PROSITE" id="PS00065">
    <property type="entry name" value="D_2_HYDROXYACID_DH_1"/>
    <property type="match status" value="1"/>
</dbReference>
<proteinExistence type="inferred from homology"/>
<sequence length="323" mass="34765">MDEARPTILIPGRINAHVRQRVQSEFNCISIETADASLVQPHDRRRVRGIAAMTEISAPFIDAFDRLEIIGNFGVGYDAVDAAHAARRGVMVTYTPDVLSDEVADTTIGLVLNTLRRLPQAEAWLRSGRWLKEGAFPLTPLTLRGRTAGIFGLGRIGLAIARRLEGFGIPVHYHNRTQRADVAYPYHATLRDLAEAVDLLICVVPGGESTEKAVGAEVFAALGENGVFINVGRGTTVDEPALIKALEDETIAAAGLDVFADEPRVPRALMALDNACLLPHVASASVPTRNAMGDLLVDNLVSWFSGGAALTPVSETRSLNRNS</sequence>
<dbReference type="CDD" id="cd12156">
    <property type="entry name" value="HPPR"/>
    <property type="match status" value="1"/>
</dbReference>
<evidence type="ECO:0000259" key="4">
    <source>
        <dbReference type="Pfam" id="PF00389"/>
    </source>
</evidence>
<feature type="domain" description="D-isomer specific 2-hydroxyacid dehydrogenase catalytic" evidence="4">
    <location>
        <begin position="25"/>
        <end position="313"/>
    </location>
</feature>
<dbReference type="Proteomes" id="UP001430804">
    <property type="component" value="Unassembled WGS sequence"/>
</dbReference>
<evidence type="ECO:0000256" key="3">
    <source>
        <dbReference type="RuleBase" id="RU003719"/>
    </source>
</evidence>
<reference evidence="6" key="1">
    <citation type="submission" date="2021-07" db="EMBL/GenBank/DDBJ databases">
        <title>Pseudohoeflea marina sp. nov. a polyhydroxyalcanoate-producing bacterium.</title>
        <authorList>
            <person name="Zheng W."/>
            <person name="Yu S."/>
            <person name="Huang Y."/>
        </authorList>
    </citation>
    <scope>NUCLEOTIDE SEQUENCE</scope>
    <source>
        <strain evidence="6">DP4N28-3</strain>
    </source>
</reference>
<evidence type="ECO:0000313" key="6">
    <source>
        <dbReference type="EMBL" id="MBW3096374.1"/>
    </source>
</evidence>
<evidence type="ECO:0000313" key="7">
    <source>
        <dbReference type="Proteomes" id="UP001430804"/>
    </source>
</evidence>
<dbReference type="EMBL" id="JAHWQX010000001">
    <property type="protein sequence ID" value="MBW3096374.1"/>
    <property type="molecule type" value="Genomic_DNA"/>
</dbReference>